<reference evidence="1" key="1">
    <citation type="submission" date="2022-07" db="EMBL/GenBank/DDBJ databases">
        <title>Genome Sequence of Physisporinus lineatus.</title>
        <authorList>
            <person name="Buettner E."/>
        </authorList>
    </citation>
    <scope>NUCLEOTIDE SEQUENCE</scope>
    <source>
        <strain evidence="1">VT162</strain>
    </source>
</reference>
<dbReference type="InterPro" id="IPR036514">
    <property type="entry name" value="SGNH_hydro_sf"/>
</dbReference>
<protein>
    <recommendedName>
        <fullName evidence="3">Carbohydrate esterase family 16 protein</fullName>
    </recommendedName>
</protein>
<sequence length="387" mass="42803">MTRKAEWLFAKLERYSDENLITVGGVDLGPNSSATWWIKPGEHETNTRVSVGFELIMKSLTKQLTVGLAAGHVLAGQVGPIPGQIRNLVTFGDSYTDIVSDFTICLLDSLRASLIRVQVDVYDGGVAWPVYAAGYGPFDLFPFARSGAACSNKLTPLPTPSIFESQLPSYFAQMRNGTLNLRPEETMYTLWIGTNDVGSACLLTGHQAPGVTIVDIVSCAVSWIHALYASGARNFLFQNMIPLQYTPHYSADAYPSYYYSRPRNTTEWNLFMTELVNGGNEISKLLLQNLPSTLPGAHIVTFGELVYPQCSTGVPSHSQYGVGGSYIESQVGGRRGLAKRITPWRYLAWMVMYEIGSGDKRGSQMLNRDNRSSRVITMTLRQKIREL</sequence>
<keyword evidence="2" id="KW-1185">Reference proteome</keyword>
<dbReference type="Proteomes" id="UP001212997">
    <property type="component" value="Unassembled WGS sequence"/>
</dbReference>
<comment type="caution">
    <text evidence="1">The sequence shown here is derived from an EMBL/GenBank/DDBJ whole genome shotgun (WGS) entry which is preliminary data.</text>
</comment>
<dbReference type="EMBL" id="JANAWD010000140">
    <property type="protein sequence ID" value="KAJ3485849.1"/>
    <property type="molecule type" value="Genomic_DNA"/>
</dbReference>
<dbReference type="AlphaFoldDB" id="A0AAD5V666"/>
<gene>
    <name evidence="1" type="ORF">NLI96_g4670</name>
</gene>
<proteinExistence type="predicted"/>
<dbReference type="SUPFAM" id="SSF52266">
    <property type="entry name" value="SGNH hydrolase"/>
    <property type="match status" value="1"/>
</dbReference>
<dbReference type="GO" id="GO:0016788">
    <property type="term" value="F:hydrolase activity, acting on ester bonds"/>
    <property type="evidence" value="ECO:0007669"/>
    <property type="project" value="InterPro"/>
</dbReference>
<evidence type="ECO:0000313" key="1">
    <source>
        <dbReference type="EMBL" id="KAJ3485849.1"/>
    </source>
</evidence>
<evidence type="ECO:0000313" key="2">
    <source>
        <dbReference type="Proteomes" id="UP001212997"/>
    </source>
</evidence>
<organism evidence="1 2">
    <name type="scientific">Meripilus lineatus</name>
    <dbReference type="NCBI Taxonomy" id="2056292"/>
    <lineage>
        <taxon>Eukaryota</taxon>
        <taxon>Fungi</taxon>
        <taxon>Dikarya</taxon>
        <taxon>Basidiomycota</taxon>
        <taxon>Agaricomycotina</taxon>
        <taxon>Agaricomycetes</taxon>
        <taxon>Polyporales</taxon>
        <taxon>Meripilaceae</taxon>
        <taxon>Meripilus</taxon>
    </lineage>
</organism>
<name>A0AAD5V666_9APHY</name>
<dbReference type="Gene3D" id="3.40.50.1110">
    <property type="entry name" value="SGNH hydrolase"/>
    <property type="match status" value="1"/>
</dbReference>
<evidence type="ECO:0008006" key="3">
    <source>
        <dbReference type="Google" id="ProtNLM"/>
    </source>
</evidence>
<dbReference type="InterPro" id="IPR001087">
    <property type="entry name" value="GDSL"/>
</dbReference>
<dbReference type="Pfam" id="PF00657">
    <property type="entry name" value="Lipase_GDSL"/>
    <property type="match status" value="1"/>
</dbReference>
<accession>A0AAD5V666</accession>